<dbReference type="AlphaFoldDB" id="A0A7V9Z1N1"/>
<feature type="transmembrane region" description="Helical" evidence="1">
    <location>
        <begin position="38"/>
        <end position="56"/>
    </location>
</feature>
<dbReference type="Proteomes" id="UP000580891">
    <property type="component" value="Unassembled WGS sequence"/>
</dbReference>
<accession>A0A7V9Z1N1</accession>
<keyword evidence="1" id="KW-0812">Transmembrane</keyword>
<gene>
    <name evidence="2" type="ORF">HNQ85_002572</name>
</gene>
<comment type="caution">
    <text evidence="2">The sequence shown here is derived from an EMBL/GenBank/DDBJ whole genome shotgun (WGS) entry which is preliminary data.</text>
</comment>
<evidence type="ECO:0000313" key="3">
    <source>
        <dbReference type="Proteomes" id="UP000580891"/>
    </source>
</evidence>
<feature type="transmembrane region" description="Helical" evidence="1">
    <location>
        <begin position="12"/>
        <end position="32"/>
    </location>
</feature>
<evidence type="ECO:0000313" key="2">
    <source>
        <dbReference type="EMBL" id="MBA2872263.1"/>
    </source>
</evidence>
<organism evidence="2 3">
    <name type="scientific">[Anoxybacillus] calidus</name>
    <dbReference type="NCBI Taxonomy" id="575178"/>
    <lineage>
        <taxon>Bacteria</taxon>
        <taxon>Bacillati</taxon>
        <taxon>Bacillota</taxon>
        <taxon>Bacilli</taxon>
        <taxon>Bacillales</taxon>
        <taxon>Anoxybacillaceae</taxon>
        <taxon>Paranoxybacillus</taxon>
    </lineage>
</organism>
<proteinExistence type="predicted"/>
<name>A0A7V9Z1N1_9BACL</name>
<dbReference type="EMBL" id="JACDUU010000006">
    <property type="protein sequence ID" value="MBA2872263.1"/>
    <property type="molecule type" value="Genomic_DNA"/>
</dbReference>
<keyword evidence="1" id="KW-1133">Transmembrane helix</keyword>
<evidence type="ECO:0000256" key="1">
    <source>
        <dbReference type="SAM" id="Phobius"/>
    </source>
</evidence>
<keyword evidence="1" id="KW-0472">Membrane</keyword>
<sequence>MGIVKNTKTINAFSLFLVSIHLLILYSFVFMTDKLDTRFGQIGSLITLVLGVLFCYQSFKIKSPFRYILLITTVFVSILDALVLLIFLIACF</sequence>
<keyword evidence="3" id="KW-1185">Reference proteome</keyword>
<feature type="transmembrane region" description="Helical" evidence="1">
    <location>
        <begin position="68"/>
        <end position="90"/>
    </location>
</feature>
<protein>
    <submittedName>
        <fullName evidence="2">Uncharacterized protein</fullName>
    </submittedName>
</protein>
<reference evidence="2 3" key="1">
    <citation type="submission" date="2020-07" db="EMBL/GenBank/DDBJ databases">
        <title>Genomic Encyclopedia of Type Strains, Phase IV (KMG-IV): sequencing the most valuable type-strain genomes for metagenomic binning, comparative biology and taxonomic classification.</title>
        <authorList>
            <person name="Goeker M."/>
        </authorList>
    </citation>
    <scope>NUCLEOTIDE SEQUENCE [LARGE SCALE GENOMIC DNA]</scope>
    <source>
        <strain evidence="2 3">DSM 25220</strain>
    </source>
</reference>